<dbReference type="GO" id="GO:0005886">
    <property type="term" value="C:plasma membrane"/>
    <property type="evidence" value="ECO:0007669"/>
    <property type="project" value="UniProtKB-SubCell"/>
</dbReference>
<dbReference type="PROSITE" id="PS51885">
    <property type="entry name" value="NEPRILYSIN"/>
    <property type="match status" value="1"/>
</dbReference>
<gene>
    <name evidence="5" type="ORF">TTEB3V08_LOCUS11079</name>
</gene>
<dbReference type="Pfam" id="PF05649">
    <property type="entry name" value="Peptidase_M13_N"/>
    <property type="match status" value="1"/>
</dbReference>
<feature type="compositionally biased region" description="Basic residues" evidence="3">
    <location>
        <begin position="268"/>
        <end position="278"/>
    </location>
</feature>
<evidence type="ECO:0000259" key="4">
    <source>
        <dbReference type="Pfam" id="PF05649"/>
    </source>
</evidence>
<feature type="domain" description="Peptidase M13 N-terminal" evidence="4">
    <location>
        <begin position="53"/>
        <end position="222"/>
    </location>
</feature>
<proteinExistence type="inferred from homology"/>
<feature type="region of interest" description="Disordered" evidence="3">
    <location>
        <begin position="240"/>
        <end position="298"/>
    </location>
</feature>
<dbReference type="InterPro" id="IPR000718">
    <property type="entry name" value="Peptidase_M13"/>
</dbReference>
<dbReference type="SUPFAM" id="SSF55486">
    <property type="entry name" value="Metalloproteases ('zincins'), catalytic domain"/>
    <property type="match status" value="1"/>
</dbReference>
<feature type="region of interest" description="Disordered" evidence="3">
    <location>
        <begin position="1"/>
        <end position="23"/>
    </location>
</feature>
<protein>
    <recommendedName>
        <fullName evidence="4">Peptidase M13 N-terminal domain-containing protein</fullName>
    </recommendedName>
</protein>
<organism evidence="5">
    <name type="scientific">Timema tahoe</name>
    <dbReference type="NCBI Taxonomy" id="61484"/>
    <lineage>
        <taxon>Eukaryota</taxon>
        <taxon>Metazoa</taxon>
        <taxon>Ecdysozoa</taxon>
        <taxon>Arthropoda</taxon>
        <taxon>Hexapoda</taxon>
        <taxon>Insecta</taxon>
        <taxon>Pterygota</taxon>
        <taxon>Neoptera</taxon>
        <taxon>Polyneoptera</taxon>
        <taxon>Phasmatodea</taxon>
        <taxon>Timematodea</taxon>
        <taxon>Timematoidea</taxon>
        <taxon>Timematidae</taxon>
        <taxon>Timema</taxon>
    </lineage>
</organism>
<evidence type="ECO:0000256" key="3">
    <source>
        <dbReference type="SAM" id="MobiDB-lite"/>
    </source>
</evidence>
<dbReference type="PANTHER" id="PTHR11733">
    <property type="entry name" value="ZINC METALLOPROTEASE FAMILY M13 NEPRILYSIN-RELATED"/>
    <property type="match status" value="1"/>
</dbReference>
<sequence>MTSSGKPIAGGWEGEFNSQSASGSKIGPVKFGVAGRENRRARLMELVFSQVVVARYIDWKEYFDDAMQHRSKKIKPDYEMVVVYAPGYLKDLSSLIMNLNNTNENNIVLNNYLVWQTVRSLTGYLSKAFRDAYKGLRKALVGSEGGEESWRYCVSDTNNVIGFAIGAMFVREVFHGNSKPMAEDMINEIREAFKRNLKMLSWMDQETREAAERKADAITDMIDPTEAVRSATSGSYWVDNPNHLGGISGDESGDNGGPGRGVPALGKGGKRRKPKGIKASRASHQPGTSGSGPAPKAKEKIPPIILYDVEDYSKVARAIRTKIREPVEVVRQSISPPVRVGGILPRPPEILAELGIQHWSYELGRERLVMVVVKGLLTWTNPGYIQEELMEMGFPMKSITQMLSQWKRDQNTGERQRWPNFIVSLTPGEHTARLYQYCAGSTSGWRNTSLPEAWFSARTASGLGMCGGIAALTLRVGTSGGDHERGGCLEERQSPPKCPHCSGSHSSTWGGCPTYRSLRAAGTVRASKGQKPSGHIAVRKVTVTPAPEPKPLVQSFASALSGKPTPPPQAEATPKATLPEPLASDSSRLIEDPSKTAPLPIITLTSPSPAPCTSFPTL</sequence>
<accession>A0A7R9IRQ5</accession>
<comment type="subcellular location">
    <subcellularLocation>
        <location evidence="1">Cell membrane</location>
        <topology evidence="1">Single-pass type II membrane protein</topology>
    </subcellularLocation>
</comment>
<comment type="similarity">
    <text evidence="2">Belongs to the peptidase M13 family.</text>
</comment>
<dbReference type="EMBL" id="OE007462">
    <property type="protein sequence ID" value="CAD7463193.1"/>
    <property type="molecule type" value="Genomic_DNA"/>
</dbReference>
<reference evidence="5" key="1">
    <citation type="submission" date="2020-11" db="EMBL/GenBank/DDBJ databases">
        <authorList>
            <person name="Tran Van P."/>
        </authorList>
    </citation>
    <scope>NUCLEOTIDE SEQUENCE</scope>
</reference>
<evidence type="ECO:0000313" key="5">
    <source>
        <dbReference type="EMBL" id="CAD7463193.1"/>
    </source>
</evidence>
<dbReference type="GO" id="GO:0016485">
    <property type="term" value="P:protein processing"/>
    <property type="evidence" value="ECO:0007669"/>
    <property type="project" value="TreeGrafter"/>
</dbReference>
<name>A0A7R9IRQ5_9NEOP</name>
<dbReference type="GO" id="GO:0004222">
    <property type="term" value="F:metalloendopeptidase activity"/>
    <property type="evidence" value="ECO:0007669"/>
    <property type="project" value="InterPro"/>
</dbReference>
<dbReference type="Gene3D" id="1.10.1380.10">
    <property type="entry name" value="Neutral endopeptidase , domain2"/>
    <property type="match status" value="1"/>
</dbReference>
<evidence type="ECO:0000256" key="1">
    <source>
        <dbReference type="ARBA" id="ARBA00004401"/>
    </source>
</evidence>
<dbReference type="InterPro" id="IPR008753">
    <property type="entry name" value="Peptidase_M13_N"/>
</dbReference>
<dbReference type="PANTHER" id="PTHR11733:SF167">
    <property type="entry name" value="FI17812P1-RELATED"/>
    <property type="match status" value="1"/>
</dbReference>
<dbReference type="InterPro" id="IPR042089">
    <property type="entry name" value="Peptidase_M13_dom_2"/>
</dbReference>
<evidence type="ECO:0000256" key="2">
    <source>
        <dbReference type="ARBA" id="ARBA00007357"/>
    </source>
</evidence>
<feature type="region of interest" description="Disordered" evidence="3">
    <location>
        <begin position="558"/>
        <end position="618"/>
    </location>
</feature>
<dbReference type="AlphaFoldDB" id="A0A7R9IRQ5"/>